<dbReference type="InterPro" id="IPR008638">
    <property type="entry name" value="FhaB/CdiA-like_TPS"/>
</dbReference>
<dbReference type="Proteomes" id="UP000729733">
    <property type="component" value="Unassembled WGS sequence"/>
</dbReference>
<reference evidence="2" key="1">
    <citation type="journal article" date="2021" name="Antonie Van Leeuwenhoek">
        <title>Draft genome and description of Waterburya agarophytonicola gen. nov. sp. nov. (Pleurocapsales, Cyanobacteria): a seaweed symbiont.</title>
        <authorList>
            <person name="Bonthond G."/>
            <person name="Shalygin S."/>
            <person name="Bayer T."/>
            <person name="Weinberger F."/>
        </authorList>
    </citation>
    <scope>NUCLEOTIDE SEQUENCE</scope>
    <source>
        <strain evidence="2">KI4</strain>
    </source>
</reference>
<feature type="non-terminal residue" evidence="2">
    <location>
        <position position="301"/>
    </location>
</feature>
<keyword evidence="3" id="KW-1185">Reference proteome</keyword>
<organism evidence="2 3">
    <name type="scientific">Waterburya agarophytonicola KI4</name>
    <dbReference type="NCBI Taxonomy" id="2874699"/>
    <lineage>
        <taxon>Bacteria</taxon>
        <taxon>Bacillati</taxon>
        <taxon>Cyanobacteriota</taxon>
        <taxon>Cyanophyceae</taxon>
        <taxon>Pleurocapsales</taxon>
        <taxon>Hyellaceae</taxon>
        <taxon>Waterburya</taxon>
        <taxon>Waterburya agarophytonicola</taxon>
    </lineage>
</organism>
<dbReference type="SUPFAM" id="SSF51126">
    <property type="entry name" value="Pectin lyase-like"/>
    <property type="match status" value="1"/>
</dbReference>
<comment type="caution">
    <text evidence="2">The sequence shown here is derived from an EMBL/GenBank/DDBJ whole genome shotgun (WGS) entry which is preliminary data.</text>
</comment>
<feature type="domain" description="Filamentous haemagglutinin FhaB/tRNA nuclease CdiA-like TPS" evidence="1">
    <location>
        <begin position="26"/>
        <end position="99"/>
    </location>
</feature>
<proteinExistence type="predicted"/>
<dbReference type="EMBL" id="JADWDC010000002">
    <property type="protein sequence ID" value="MCC0175656.1"/>
    <property type="molecule type" value="Genomic_DNA"/>
</dbReference>
<protein>
    <recommendedName>
        <fullName evidence="1">Filamentous haemagglutinin FhaB/tRNA nuclease CdiA-like TPS domain-containing protein</fullName>
    </recommendedName>
</protein>
<dbReference type="Gene3D" id="2.160.20.10">
    <property type="entry name" value="Single-stranded right-handed beta-helix, Pectin lyase-like"/>
    <property type="match status" value="2"/>
</dbReference>
<name>A0A964BN05_9CYAN</name>
<sequence length="301" mass="30585">MLKISLSQLAFSTVSFIFLLTYSVSAQVIPDNSLGSESSIVNPDVTVQDTLADLIEGGAIRGNNLFHSFSEFNVSDGAAVYFANPDGIANILTRVTGNNVDDGGDLTLVASESIQIISDAFDGSFASSLSAFSEGKGDGGNIAIKGKNLVISDGGRIDAGVIDEGNGGDVTIDVGEIEITGVAPDDSYPSAIYVSSDRTGNSGNLTIRGNRLILKDGGHLDSGVTDEGNGGNVTIDVGEIEISGVAFDESYPSALYVSAEGTGDGGNLSITGDSLIVKDGGQLDSGVTDEGNGGNVTIDVG</sequence>
<evidence type="ECO:0000313" key="2">
    <source>
        <dbReference type="EMBL" id="MCC0175656.1"/>
    </source>
</evidence>
<accession>A0A964BN05</accession>
<dbReference type="AlphaFoldDB" id="A0A964BN05"/>
<gene>
    <name evidence="2" type="ORF">I4641_01505</name>
</gene>
<dbReference type="Pfam" id="PF05860">
    <property type="entry name" value="TPS"/>
    <property type="match status" value="1"/>
</dbReference>
<evidence type="ECO:0000313" key="3">
    <source>
        <dbReference type="Proteomes" id="UP000729733"/>
    </source>
</evidence>
<dbReference type="InterPro" id="IPR011050">
    <property type="entry name" value="Pectin_lyase_fold/virulence"/>
</dbReference>
<dbReference type="InterPro" id="IPR012334">
    <property type="entry name" value="Pectin_lyas_fold"/>
</dbReference>
<evidence type="ECO:0000259" key="1">
    <source>
        <dbReference type="Pfam" id="PF05860"/>
    </source>
</evidence>